<dbReference type="GO" id="GO:0015937">
    <property type="term" value="P:coenzyme A biosynthetic process"/>
    <property type="evidence" value="ECO:0007669"/>
    <property type="project" value="UniProtKB-UniRule"/>
</dbReference>
<comment type="subcellular location">
    <subcellularLocation>
        <location evidence="6">Cytoplasm</location>
    </subcellularLocation>
</comment>
<comment type="function">
    <text evidence="6">Catalyzes the phosphorylation of the 3'-hydroxyl group of dephosphocoenzyme A to form coenzyme A.</text>
</comment>
<evidence type="ECO:0000256" key="6">
    <source>
        <dbReference type="HAMAP-Rule" id="MF_00376"/>
    </source>
</evidence>
<dbReference type="EMBL" id="JAUYZK010000002">
    <property type="protein sequence ID" value="MDP2538451.1"/>
    <property type="molecule type" value="Genomic_DNA"/>
</dbReference>
<evidence type="ECO:0000313" key="11">
    <source>
        <dbReference type="Proteomes" id="UP001240777"/>
    </source>
</evidence>
<dbReference type="HAMAP" id="MF_00376">
    <property type="entry name" value="Dephospho_CoA_kinase"/>
    <property type="match status" value="1"/>
</dbReference>
<keyword evidence="6" id="KW-0963">Cytoplasm</keyword>
<evidence type="ECO:0000256" key="7">
    <source>
        <dbReference type="NCBIfam" id="TIGR00152"/>
    </source>
</evidence>
<dbReference type="NCBIfam" id="TIGR00152">
    <property type="entry name" value="dephospho-CoA kinase"/>
    <property type="match status" value="1"/>
</dbReference>
<sequence>MSAFKYAIVITGGIGTGKSSVSTILRLYGYTIIDADKIAHQVLEENSALVKELFSQDILDKDLKIDRKKLAQIIFSNEKDRRKLEHFLHPKIRQEILNQASDLEIYKQYYFLDIPLFFEVGGRETYEVDKVLLIYAPREMQIQRIVTRDGISEEEAIKRIDAQMDIEKKKLQSENIIKNTRGLKYLQEEVENFLKTL</sequence>
<feature type="binding site" evidence="6">
    <location>
        <begin position="15"/>
        <end position="20"/>
    </location>
    <ligand>
        <name>ATP</name>
        <dbReference type="ChEBI" id="CHEBI:30616"/>
    </ligand>
</feature>
<dbReference type="EMBL" id="JAUPEV010000002">
    <property type="protein sequence ID" value="MDO7252584.1"/>
    <property type="molecule type" value="Genomic_DNA"/>
</dbReference>
<reference evidence="8 10" key="3">
    <citation type="journal article" date="2024" name="Syst. Appl. Microbiol.">
        <title>Helicobacter cappadocius sp. nov., from lizards: The first psychrotrophic Helicobacter species.</title>
        <authorList>
            <person name="Aydin F."/>
            <person name="Tarhane S."/>
            <person name="Karakaya E."/>
            <person name="Abay S."/>
            <person name="Kayman T."/>
            <person name="Guran O."/>
            <person name="Bozkurt E."/>
            <person name="Uzum N."/>
            <person name="Avci A."/>
            <person name="Olgun K."/>
            <person name="Jablonski D."/>
            <person name="Guran C."/>
            <person name="Burcin Saticioglu I."/>
        </authorList>
    </citation>
    <scope>NUCLEOTIDE SEQUENCE [LARGE SCALE GENOMIC DNA]</scope>
    <source>
        <strain evidence="8">Faydin-H75</strain>
        <strain evidence="10">faydin-H76</strain>
    </source>
</reference>
<evidence type="ECO:0000256" key="3">
    <source>
        <dbReference type="ARBA" id="ARBA00022741"/>
    </source>
</evidence>
<dbReference type="SUPFAM" id="SSF52540">
    <property type="entry name" value="P-loop containing nucleoside triphosphate hydrolases"/>
    <property type="match status" value="1"/>
</dbReference>
<evidence type="ECO:0000256" key="1">
    <source>
        <dbReference type="ARBA" id="ARBA00009018"/>
    </source>
</evidence>
<gene>
    <name evidence="6 9" type="primary">coaE</name>
    <name evidence="8" type="ORF">Q5I04_01455</name>
    <name evidence="9" type="ORF">Q5I06_01455</name>
</gene>
<dbReference type="RefSeq" id="WP_305516429.1">
    <property type="nucleotide sequence ID" value="NZ_JAUPEV010000002.1"/>
</dbReference>
<accession>A0AA90PPS6</accession>
<keyword evidence="2 6" id="KW-0808">Transferase</keyword>
<comment type="pathway">
    <text evidence="6">Cofactor biosynthesis; coenzyme A biosynthesis; CoA from (R)-pantothenate: step 5/5.</text>
</comment>
<dbReference type="Proteomes" id="UP001240777">
    <property type="component" value="Unassembled WGS sequence"/>
</dbReference>
<keyword evidence="4 6" id="KW-0067">ATP-binding</keyword>
<evidence type="ECO:0000313" key="9">
    <source>
        <dbReference type="EMBL" id="MDP2538451.1"/>
    </source>
</evidence>
<organism evidence="9 10">
    <name type="scientific">Helicobacter cappadocius</name>
    <dbReference type="NCBI Taxonomy" id="3063998"/>
    <lineage>
        <taxon>Bacteria</taxon>
        <taxon>Pseudomonadati</taxon>
        <taxon>Campylobacterota</taxon>
        <taxon>Epsilonproteobacteria</taxon>
        <taxon>Campylobacterales</taxon>
        <taxon>Helicobacteraceae</taxon>
        <taxon>Helicobacter</taxon>
    </lineage>
</organism>
<reference evidence="9 11" key="1">
    <citation type="submission" date="2023-07" db="EMBL/GenBank/DDBJ databases">
        <title>Unpublished Manusciprt.</title>
        <authorList>
            <person name="Aydin F."/>
            <person name="Tarhane S."/>
            <person name="Saticioglu I.B."/>
            <person name="Karakaya E."/>
            <person name="Abay S."/>
            <person name="Guran O."/>
            <person name="Bozkurt E."/>
            <person name="Uzum N."/>
            <person name="Olgun K."/>
            <person name="Jablonski D."/>
        </authorList>
    </citation>
    <scope>NUCLEOTIDE SEQUENCE</scope>
    <source>
        <strain evidence="11">faydin-H75</strain>
        <strain evidence="9">Faydin-H76</strain>
    </source>
</reference>
<dbReference type="Pfam" id="PF01121">
    <property type="entry name" value="CoaE"/>
    <property type="match status" value="1"/>
</dbReference>
<dbReference type="GO" id="GO:0004140">
    <property type="term" value="F:dephospho-CoA kinase activity"/>
    <property type="evidence" value="ECO:0007669"/>
    <property type="project" value="UniProtKB-UniRule"/>
</dbReference>
<keyword evidence="3 6" id="KW-0547">Nucleotide-binding</keyword>
<dbReference type="InterPro" id="IPR001977">
    <property type="entry name" value="Depp_CoAkinase"/>
</dbReference>
<dbReference type="CDD" id="cd02022">
    <property type="entry name" value="DPCK"/>
    <property type="match status" value="1"/>
</dbReference>
<proteinExistence type="inferred from homology"/>
<dbReference type="PROSITE" id="PS51219">
    <property type="entry name" value="DPCK"/>
    <property type="match status" value="1"/>
</dbReference>
<dbReference type="GO" id="GO:0005524">
    <property type="term" value="F:ATP binding"/>
    <property type="evidence" value="ECO:0007669"/>
    <property type="project" value="UniProtKB-UniRule"/>
</dbReference>
<protein>
    <recommendedName>
        <fullName evidence="6 7">Dephospho-CoA kinase</fullName>
        <ecNumber evidence="6 7">2.7.1.24</ecNumber>
    </recommendedName>
    <alternativeName>
        <fullName evidence="6">Dephosphocoenzyme A kinase</fullName>
    </alternativeName>
</protein>
<dbReference type="AlphaFoldDB" id="A0AA90PPS6"/>
<evidence type="ECO:0000313" key="8">
    <source>
        <dbReference type="EMBL" id="MDO7252584.1"/>
    </source>
</evidence>
<keyword evidence="5 6" id="KW-0173">Coenzyme A biosynthesis</keyword>
<dbReference type="PANTHER" id="PTHR10695">
    <property type="entry name" value="DEPHOSPHO-COA KINASE-RELATED"/>
    <property type="match status" value="1"/>
</dbReference>
<evidence type="ECO:0000313" key="10">
    <source>
        <dbReference type="Proteomes" id="UP001177258"/>
    </source>
</evidence>
<evidence type="ECO:0000256" key="4">
    <source>
        <dbReference type="ARBA" id="ARBA00022840"/>
    </source>
</evidence>
<keyword evidence="6 9" id="KW-0418">Kinase</keyword>
<evidence type="ECO:0000256" key="5">
    <source>
        <dbReference type="ARBA" id="ARBA00022993"/>
    </source>
</evidence>
<dbReference type="Gene3D" id="3.40.50.300">
    <property type="entry name" value="P-loop containing nucleotide triphosphate hydrolases"/>
    <property type="match status" value="1"/>
</dbReference>
<dbReference type="GO" id="GO:0005737">
    <property type="term" value="C:cytoplasm"/>
    <property type="evidence" value="ECO:0007669"/>
    <property type="project" value="UniProtKB-SubCell"/>
</dbReference>
<name>A0AA90PPS6_9HELI</name>
<dbReference type="Proteomes" id="UP001177258">
    <property type="component" value="Unassembled WGS sequence"/>
</dbReference>
<comment type="caution">
    <text evidence="9">The sequence shown here is derived from an EMBL/GenBank/DDBJ whole genome shotgun (WGS) entry which is preliminary data.</text>
</comment>
<dbReference type="PANTHER" id="PTHR10695:SF46">
    <property type="entry name" value="BIFUNCTIONAL COENZYME A SYNTHASE-RELATED"/>
    <property type="match status" value="1"/>
</dbReference>
<comment type="similarity">
    <text evidence="1 6">Belongs to the CoaE family.</text>
</comment>
<dbReference type="EC" id="2.7.1.24" evidence="6 7"/>
<keyword evidence="11" id="KW-1185">Reference proteome</keyword>
<reference evidence="8" key="2">
    <citation type="submission" date="2023-07" db="EMBL/GenBank/DDBJ databases">
        <authorList>
            <person name="Aydin F."/>
            <person name="Tarhane S."/>
            <person name="Saticioglu I.B."/>
            <person name="Karakaya E."/>
            <person name="Abay S."/>
            <person name="Guran O."/>
            <person name="Bozkurt E."/>
            <person name="Uzum N."/>
            <person name="Olgun K."/>
            <person name="Jablonski D."/>
        </authorList>
    </citation>
    <scope>NUCLEOTIDE SEQUENCE</scope>
    <source>
        <strain evidence="8">Faydin-H75</strain>
    </source>
</reference>
<evidence type="ECO:0000256" key="2">
    <source>
        <dbReference type="ARBA" id="ARBA00022679"/>
    </source>
</evidence>
<comment type="catalytic activity">
    <reaction evidence="6">
        <text>3'-dephospho-CoA + ATP = ADP + CoA + H(+)</text>
        <dbReference type="Rhea" id="RHEA:18245"/>
        <dbReference type="ChEBI" id="CHEBI:15378"/>
        <dbReference type="ChEBI" id="CHEBI:30616"/>
        <dbReference type="ChEBI" id="CHEBI:57287"/>
        <dbReference type="ChEBI" id="CHEBI:57328"/>
        <dbReference type="ChEBI" id="CHEBI:456216"/>
        <dbReference type="EC" id="2.7.1.24"/>
    </reaction>
</comment>
<dbReference type="InterPro" id="IPR027417">
    <property type="entry name" value="P-loop_NTPase"/>
</dbReference>